<evidence type="ECO:0000256" key="1">
    <source>
        <dbReference type="SAM" id="MobiDB-lite"/>
    </source>
</evidence>
<organism evidence="2 3">
    <name type="scientific">Ciona savignyi</name>
    <name type="common">Pacific transparent sea squirt</name>
    <dbReference type="NCBI Taxonomy" id="51511"/>
    <lineage>
        <taxon>Eukaryota</taxon>
        <taxon>Metazoa</taxon>
        <taxon>Chordata</taxon>
        <taxon>Tunicata</taxon>
        <taxon>Ascidiacea</taxon>
        <taxon>Phlebobranchia</taxon>
        <taxon>Cionidae</taxon>
        <taxon>Ciona</taxon>
    </lineage>
</organism>
<dbReference type="InParanoid" id="H2ZQZ1"/>
<dbReference type="OMA" id="VQSPCCT"/>
<feature type="compositionally biased region" description="Polar residues" evidence="1">
    <location>
        <begin position="158"/>
        <end position="177"/>
    </location>
</feature>
<reference evidence="3" key="1">
    <citation type="submission" date="2003-08" db="EMBL/GenBank/DDBJ databases">
        <authorList>
            <person name="Birren B."/>
            <person name="Nusbaum C."/>
            <person name="Abebe A."/>
            <person name="Abouelleil A."/>
            <person name="Adekoya E."/>
            <person name="Ait-zahra M."/>
            <person name="Allen N."/>
            <person name="Allen T."/>
            <person name="An P."/>
            <person name="Anderson M."/>
            <person name="Anderson S."/>
            <person name="Arachchi H."/>
            <person name="Armbruster J."/>
            <person name="Bachantsang P."/>
            <person name="Baldwin J."/>
            <person name="Barry A."/>
            <person name="Bayul T."/>
            <person name="Blitshsteyn B."/>
            <person name="Bloom T."/>
            <person name="Blye J."/>
            <person name="Boguslavskiy L."/>
            <person name="Borowsky M."/>
            <person name="Boukhgalter B."/>
            <person name="Brunache A."/>
            <person name="Butler J."/>
            <person name="Calixte N."/>
            <person name="Calvo S."/>
            <person name="Camarata J."/>
            <person name="Campo K."/>
            <person name="Chang J."/>
            <person name="Cheshatsang Y."/>
            <person name="Citroen M."/>
            <person name="Collymore A."/>
            <person name="Considine T."/>
            <person name="Cook A."/>
            <person name="Cooke P."/>
            <person name="Corum B."/>
            <person name="Cuomo C."/>
            <person name="David R."/>
            <person name="Dawoe T."/>
            <person name="Degray S."/>
            <person name="Dodge S."/>
            <person name="Dooley K."/>
            <person name="Dorje P."/>
            <person name="Dorjee K."/>
            <person name="Dorris L."/>
            <person name="Duffey N."/>
            <person name="Dupes A."/>
            <person name="Elkins T."/>
            <person name="Engels R."/>
            <person name="Erickson J."/>
            <person name="Farina A."/>
            <person name="Faro S."/>
            <person name="Ferreira P."/>
            <person name="Fischer H."/>
            <person name="Fitzgerald M."/>
            <person name="Foley K."/>
            <person name="Gage D."/>
            <person name="Galagan J."/>
            <person name="Gearin G."/>
            <person name="Gnerre S."/>
            <person name="Gnirke A."/>
            <person name="Goyette A."/>
            <person name="Graham J."/>
            <person name="Grandbois E."/>
            <person name="Gyaltsen K."/>
            <person name="Hafez N."/>
            <person name="Hagopian D."/>
            <person name="Hagos B."/>
            <person name="Hall J."/>
            <person name="Hatcher B."/>
            <person name="Heller A."/>
            <person name="Higgins H."/>
            <person name="Honan T."/>
            <person name="Horn A."/>
            <person name="Houde N."/>
            <person name="Hughes L."/>
            <person name="Hulme W."/>
            <person name="Husby E."/>
            <person name="Iliev I."/>
            <person name="Jaffe D."/>
            <person name="Jones C."/>
            <person name="Kamal M."/>
            <person name="Kamat A."/>
            <person name="Kamvysselis M."/>
            <person name="Karlsson E."/>
            <person name="Kells C."/>
            <person name="Kieu A."/>
            <person name="Kisner P."/>
            <person name="Kodira C."/>
            <person name="Kulbokas E."/>
            <person name="Labutti K."/>
            <person name="Lama D."/>
            <person name="Landers T."/>
            <person name="Leger J."/>
            <person name="Levine S."/>
            <person name="Lewis D."/>
            <person name="Lewis T."/>
            <person name="Lindblad-toh K."/>
            <person name="Liu X."/>
            <person name="Lokyitsang T."/>
            <person name="Lokyitsang Y."/>
            <person name="Lucien O."/>
            <person name="Lui A."/>
            <person name="Ma L.J."/>
            <person name="Mabbitt R."/>
            <person name="Macdonald J."/>
            <person name="Maclean C."/>
            <person name="Major J."/>
            <person name="Manning J."/>
            <person name="Marabella R."/>
            <person name="Maru K."/>
            <person name="Matthews C."/>
            <person name="Mauceli E."/>
            <person name="Mccarthy M."/>
            <person name="Mcdonough S."/>
            <person name="Mcghee T."/>
            <person name="Meldrim J."/>
            <person name="Meneus L."/>
            <person name="Mesirov J."/>
            <person name="Mihalev A."/>
            <person name="Mihova T."/>
            <person name="Mikkelsen T."/>
            <person name="Mlenga V."/>
            <person name="Moru K."/>
            <person name="Mozes J."/>
            <person name="Mulrain L."/>
            <person name="Munson G."/>
            <person name="Naylor J."/>
            <person name="Newes C."/>
            <person name="Nguyen C."/>
            <person name="Nguyen N."/>
            <person name="Nguyen T."/>
            <person name="Nicol R."/>
            <person name="Nielsen C."/>
            <person name="Nizzari M."/>
            <person name="Norbu C."/>
            <person name="Norbu N."/>
            <person name="O'donnell P."/>
            <person name="Okoawo O."/>
            <person name="O'leary S."/>
            <person name="Omotosho B."/>
            <person name="O'neill K."/>
            <person name="Osman S."/>
            <person name="Parker S."/>
            <person name="Perrin D."/>
            <person name="Phunkhang P."/>
            <person name="Piqani B."/>
            <person name="Purcell S."/>
            <person name="Rachupka T."/>
            <person name="Ramasamy U."/>
            <person name="Rameau R."/>
            <person name="Ray V."/>
            <person name="Raymond C."/>
            <person name="Retta R."/>
            <person name="Richardson S."/>
            <person name="Rise C."/>
            <person name="Rodriguez J."/>
            <person name="Rogers J."/>
            <person name="Rogov P."/>
            <person name="Rutman M."/>
            <person name="Schupbach R."/>
            <person name="Seaman C."/>
            <person name="Settipalli S."/>
            <person name="Sharpe T."/>
            <person name="Sheridan J."/>
            <person name="Sherpa N."/>
            <person name="Shi J."/>
            <person name="Smirnov S."/>
            <person name="Smith C."/>
            <person name="Sougnez C."/>
            <person name="Spencer B."/>
            <person name="Stalker J."/>
            <person name="Stange-thomann N."/>
            <person name="Stavropoulos S."/>
            <person name="Stetson K."/>
            <person name="Stone C."/>
            <person name="Stone S."/>
            <person name="Stubbs M."/>
            <person name="Talamas J."/>
            <person name="Tchuinga P."/>
            <person name="Tenzing P."/>
            <person name="Tesfaye S."/>
            <person name="Theodore J."/>
            <person name="Thoulutsang Y."/>
            <person name="Topham K."/>
            <person name="Towey S."/>
            <person name="Tsamla T."/>
            <person name="Tsomo N."/>
            <person name="Vallee D."/>
            <person name="Vassiliev H."/>
            <person name="Venkataraman V."/>
            <person name="Vinson J."/>
            <person name="Vo A."/>
            <person name="Wade C."/>
            <person name="Wang S."/>
            <person name="Wangchuk T."/>
            <person name="Wangdi T."/>
            <person name="Whittaker C."/>
            <person name="Wilkinson J."/>
            <person name="Wu Y."/>
            <person name="Wyman D."/>
            <person name="Yadav S."/>
            <person name="Yang S."/>
            <person name="Yang X."/>
            <person name="Yeager S."/>
            <person name="Yee E."/>
            <person name="Young G."/>
            <person name="Zainoun J."/>
            <person name="Zembeck L."/>
            <person name="Zimmer A."/>
            <person name="Zody M."/>
            <person name="Lander E."/>
        </authorList>
    </citation>
    <scope>NUCLEOTIDE SEQUENCE [LARGE SCALE GENOMIC DNA]</scope>
</reference>
<reference evidence="2" key="3">
    <citation type="submission" date="2025-09" db="UniProtKB">
        <authorList>
            <consortium name="Ensembl"/>
        </authorList>
    </citation>
    <scope>IDENTIFICATION</scope>
</reference>
<accession>H2ZQZ1</accession>
<evidence type="ECO:0000313" key="2">
    <source>
        <dbReference type="Ensembl" id="ENSCSAVP00000020007.1"/>
    </source>
</evidence>
<feature type="compositionally biased region" description="Polar residues" evidence="1">
    <location>
        <begin position="270"/>
        <end position="280"/>
    </location>
</feature>
<feature type="compositionally biased region" description="Polar residues" evidence="1">
    <location>
        <begin position="106"/>
        <end position="120"/>
    </location>
</feature>
<feature type="compositionally biased region" description="Polar residues" evidence="1">
    <location>
        <begin position="11"/>
        <end position="33"/>
    </location>
</feature>
<name>H2ZQZ1_CIOSA</name>
<feature type="region of interest" description="Disordered" evidence="1">
    <location>
        <begin position="261"/>
        <end position="280"/>
    </location>
</feature>
<proteinExistence type="predicted"/>
<evidence type="ECO:0000313" key="3">
    <source>
        <dbReference type="Proteomes" id="UP000007875"/>
    </source>
</evidence>
<sequence length="280" mass="30933">HSEISSIFDWNRSSNNHDNQEKQGQGVVSTYKQPSFKEESLEISAANILDNIRTTPLSQLSPCVPDDTYITEVKHSESGLPQTPSGGKTIYIQGSQAGTRTYYQNKGNPWQADKQTSCLQTRPPPPPYPECQSEVKQHPIRPNSLPLGETNSKKTHDSPSIGNTPTVDSGQLTPIQGTGFYSSQRGVRYVKHGNQLTPTALSSPHHIRRTGSGKNGRGIVQSPCCTETNYVNGEFIPVASTPTIHNDIQQTNLTHRLESEFGKQPEQEYWSANRSKQFSG</sequence>
<keyword evidence="3" id="KW-1185">Reference proteome</keyword>
<feature type="region of interest" description="Disordered" evidence="1">
    <location>
        <begin position="106"/>
        <end position="177"/>
    </location>
</feature>
<dbReference type="Proteomes" id="UP000007875">
    <property type="component" value="Unassembled WGS sequence"/>
</dbReference>
<protein>
    <submittedName>
        <fullName evidence="2">Uncharacterized protein</fullName>
    </submittedName>
</protein>
<dbReference type="AlphaFoldDB" id="H2ZQZ1"/>
<dbReference type="Ensembl" id="ENSCSAVT00000020221.1">
    <property type="protein sequence ID" value="ENSCSAVP00000020007.1"/>
    <property type="gene ID" value="ENSCSAVG00000011743.1"/>
</dbReference>
<feature type="region of interest" description="Disordered" evidence="1">
    <location>
        <begin position="196"/>
        <end position="219"/>
    </location>
</feature>
<dbReference type="HOGENOM" id="CLU_995798_0_0_1"/>
<reference evidence="2" key="2">
    <citation type="submission" date="2025-08" db="UniProtKB">
        <authorList>
            <consortium name="Ensembl"/>
        </authorList>
    </citation>
    <scope>IDENTIFICATION</scope>
</reference>
<dbReference type="GeneTree" id="ENSGT00660000096596"/>
<feature type="region of interest" description="Disordered" evidence="1">
    <location>
        <begin position="1"/>
        <end position="33"/>
    </location>
</feature>